<accession>A0A8B6FLJ0</accession>
<dbReference type="PANTHER" id="PTHR34605:SF4">
    <property type="entry name" value="DNA ADENINE METHYLTRANSFERASE"/>
    <property type="match status" value="1"/>
</dbReference>
<evidence type="ECO:0000313" key="3">
    <source>
        <dbReference type="Proteomes" id="UP000596742"/>
    </source>
</evidence>
<proteinExistence type="predicted"/>
<dbReference type="GO" id="GO:0003677">
    <property type="term" value="F:DNA binding"/>
    <property type="evidence" value="ECO:0007669"/>
    <property type="project" value="InterPro"/>
</dbReference>
<organism evidence="2 3">
    <name type="scientific">Mytilus galloprovincialis</name>
    <name type="common">Mediterranean mussel</name>
    <dbReference type="NCBI Taxonomy" id="29158"/>
    <lineage>
        <taxon>Eukaryota</taxon>
        <taxon>Metazoa</taxon>
        <taxon>Spiralia</taxon>
        <taxon>Lophotrochozoa</taxon>
        <taxon>Mollusca</taxon>
        <taxon>Bivalvia</taxon>
        <taxon>Autobranchia</taxon>
        <taxon>Pteriomorphia</taxon>
        <taxon>Mytilida</taxon>
        <taxon>Mytiloidea</taxon>
        <taxon>Mytilidae</taxon>
        <taxon>Mytilinae</taxon>
        <taxon>Mytilus</taxon>
    </lineage>
</organism>
<dbReference type="SUPFAM" id="SSF56349">
    <property type="entry name" value="DNA breaking-rejoining enzymes"/>
    <property type="match status" value="1"/>
</dbReference>
<protein>
    <submittedName>
        <fullName evidence="2">Uncharacterized protein</fullName>
    </submittedName>
</protein>
<evidence type="ECO:0000313" key="2">
    <source>
        <dbReference type="EMBL" id="VDI52066.1"/>
    </source>
</evidence>
<evidence type="ECO:0000256" key="1">
    <source>
        <dbReference type="ARBA" id="ARBA00023172"/>
    </source>
</evidence>
<dbReference type="Gene3D" id="1.10.443.10">
    <property type="entry name" value="Intergrase catalytic core"/>
    <property type="match status" value="1"/>
</dbReference>
<dbReference type="EMBL" id="UYJE01007130">
    <property type="protein sequence ID" value="VDI52066.1"/>
    <property type="molecule type" value="Genomic_DNA"/>
</dbReference>
<name>A0A8B6FLJ0_MYTGA</name>
<dbReference type="InterPro" id="IPR052925">
    <property type="entry name" value="Phage_Integrase-like_Recomb"/>
</dbReference>
<gene>
    <name evidence="2" type="ORF">MGAL_10B092803</name>
</gene>
<dbReference type="InterPro" id="IPR011010">
    <property type="entry name" value="DNA_brk_join_enz"/>
</dbReference>
<keyword evidence="3" id="KW-1185">Reference proteome</keyword>
<dbReference type="Proteomes" id="UP000596742">
    <property type="component" value="Unassembled WGS sequence"/>
</dbReference>
<dbReference type="PANTHER" id="PTHR34605">
    <property type="entry name" value="PHAGE_INTEGRASE DOMAIN-CONTAINING PROTEIN"/>
    <property type="match status" value="1"/>
</dbReference>
<dbReference type="GO" id="GO:0006310">
    <property type="term" value="P:DNA recombination"/>
    <property type="evidence" value="ECO:0007669"/>
    <property type="project" value="UniProtKB-KW"/>
</dbReference>
<dbReference type="InterPro" id="IPR013762">
    <property type="entry name" value="Integrase-like_cat_sf"/>
</dbReference>
<keyword evidence="1" id="KW-0233">DNA recombination</keyword>
<comment type="caution">
    <text evidence="2">The sequence shown here is derived from an EMBL/GenBank/DDBJ whole genome shotgun (WGS) entry which is preliminary data.</text>
</comment>
<dbReference type="AlphaFoldDB" id="A0A8B6FLJ0"/>
<dbReference type="OrthoDB" id="6140320at2759"/>
<reference evidence="2" key="1">
    <citation type="submission" date="2018-11" db="EMBL/GenBank/DDBJ databases">
        <authorList>
            <person name="Alioto T."/>
            <person name="Alioto T."/>
        </authorList>
    </citation>
    <scope>NUCLEOTIDE SEQUENCE</scope>
</reference>
<dbReference type="GO" id="GO:0015074">
    <property type="term" value="P:DNA integration"/>
    <property type="evidence" value="ECO:0007669"/>
    <property type="project" value="InterPro"/>
</dbReference>
<sequence length="335" mass="38136">MARVYLGYKYRVVRKVENDKANSTLVIPEWKSAPFWPLLFASNNLTKFIKGLRLEQNVQAAIDNSCISPDNKLRSLANKMSSFIVGSKAENISKKPIFRSKGIATLIHQNKKMSYTSAKENIVKRIRIVAPNLNLCLHSLRSGGATAAAQSDVNERFIKRHGRWKSDTSKDGYIDDTFEKRMLSGFASKQLTEGNPNFTDLSDKNRPTKIAENFHAVYDDEWTNALEVLSSPRKGKMIEDEAIHKLMNLVKEIYKFCCSTATDQTLNIAMNILKPYAIDTQQPGGKDDGKVFRPGLEPKIKLLRREYCMEPIANITEKFKRTSEDFKIMQKYPGR</sequence>